<dbReference type="Proteomes" id="UP001151760">
    <property type="component" value="Unassembled WGS sequence"/>
</dbReference>
<keyword evidence="2" id="KW-1185">Reference proteome</keyword>
<evidence type="ECO:0000313" key="1">
    <source>
        <dbReference type="EMBL" id="GJT32451.1"/>
    </source>
</evidence>
<accession>A0ABQ5CZD0</accession>
<organism evidence="1 2">
    <name type="scientific">Tanacetum coccineum</name>
    <dbReference type="NCBI Taxonomy" id="301880"/>
    <lineage>
        <taxon>Eukaryota</taxon>
        <taxon>Viridiplantae</taxon>
        <taxon>Streptophyta</taxon>
        <taxon>Embryophyta</taxon>
        <taxon>Tracheophyta</taxon>
        <taxon>Spermatophyta</taxon>
        <taxon>Magnoliopsida</taxon>
        <taxon>eudicotyledons</taxon>
        <taxon>Gunneridae</taxon>
        <taxon>Pentapetalae</taxon>
        <taxon>asterids</taxon>
        <taxon>campanulids</taxon>
        <taxon>Asterales</taxon>
        <taxon>Asteraceae</taxon>
        <taxon>Asteroideae</taxon>
        <taxon>Anthemideae</taxon>
        <taxon>Anthemidinae</taxon>
        <taxon>Tanacetum</taxon>
    </lineage>
</organism>
<protein>
    <submittedName>
        <fullName evidence="1">Uncharacterized protein</fullName>
    </submittedName>
</protein>
<comment type="caution">
    <text evidence="1">The sequence shown here is derived from an EMBL/GenBank/DDBJ whole genome shotgun (WGS) entry which is preliminary data.</text>
</comment>
<evidence type="ECO:0000313" key="2">
    <source>
        <dbReference type="Proteomes" id="UP001151760"/>
    </source>
</evidence>
<sequence>MLLTDMGGFQPERLAQLGMGLVFREEVIDDDFGEPGVRHVLTSAFLQLPAVNLECKVFPNQLRKLDFSMVDACGPHTCWDACVGDLYVKDLLKYFNIDHALLVRQKKLIRFYVFDLLNSVPELLHENFRDFSRDSECLVAGRVLDDINDNLKRLFLLWHSIL</sequence>
<reference evidence="1" key="2">
    <citation type="submission" date="2022-01" db="EMBL/GenBank/DDBJ databases">
        <authorList>
            <person name="Yamashiro T."/>
            <person name="Shiraishi A."/>
            <person name="Satake H."/>
            <person name="Nakayama K."/>
        </authorList>
    </citation>
    <scope>NUCLEOTIDE SEQUENCE</scope>
</reference>
<gene>
    <name evidence="1" type="ORF">Tco_0922870</name>
</gene>
<dbReference type="EMBL" id="BQNB010014794">
    <property type="protein sequence ID" value="GJT32451.1"/>
    <property type="molecule type" value="Genomic_DNA"/>
</dbReference>
<name>A0ABQ5CZD0_9ASTR</name>
<proteinExistence type="predicted"/>
<reference evidence="1" key="1">
    <citation type="journal article" date="2022" name="Int. J. Mol. Sci.">
        <title>Draft Genome of Tanacetum Coccineum: Genomic Comparison of Closely Related Tanacetum-Family Plants.</title>
        <authorList>
            <person name="Yamashiro T."/>
            <person name="Shiraishi A."/>
            <person name="Nakayama K."/>
            <person name="Satake H."/>
        </authorList>
    </citation>
    <scope>NUCLEOTIDE SEQUENCE</scope>
</reference>